<reference evidence="3 4" key="1">
    <citation type="submission" date="2020-07" db="EMBL/GenBank/DDBJ databases">
        <title>Genomic Encyclopedia of Type Strains, Phase IV (KMG-IV): sequencing the most valuable type-strain genomes for metagenomic binning, comparative biology and taxonomic classification.</title>
        <authorList>
            <person name="Goeker M."/>
        </authorList>
    </citation>
    <scope>NUCLEOTIDE SEQUENCE [LARGE SCALE GENOMIC DNA]</scope>
    <source>
        <strain evidence="3 4">DSM 29043</strain>
    </source>
</reference>
<dbReference type="RefSeq" id="WP_179408178.1">
    <property type="nucleotide sequence ID" value="NZ_BMGF01000005.1"/>
</dbReference>
<evidence type="ECO:0000256" key="1">
    <source>
        <dbReference type="ARBA" id="ARBA00007613"/>
    </source>
</evidence>
<keyword evidence="2 3" id="KW-0449">Lipoprotein</keyword>
<dbReference type="SUPFAM" id="SSF56954">
    <property type="entry name" value="Outer membrane efflux proteins (OEP)"/>
    <property type="match status" value="1"/>
</dbReference>
<organism evidence="3 4">
    <name type="scientific">Novosphingobium marinum</name>
    <dbReference type="NCBI Taxonomy" id="1514948"/>
    <lineage>
        <taxon>Bacteria</taxon>
        <taxon>Pseudomonadati</taxon>
        <taxon>Pseudomonadota</taxon>
        <taxon>Alphaproteobacteria</taxon>
        <taxon>Sphingomonadales</taxon>
        <taxon>Sphingomonadaceae</taxon>
        <taxon>Novosphingobium</taxon>
    </lineage>
</organism>
<dbReference type="Proteomes" id="UP000522081">
    <property type="component" value="Unassembled WGS sequence"/>
</dbReference>
<dbReference type="InterPro" id="IPR003423">
    <property type="entry name" value="OMP_efflux"/>
</dbReference>
<evidence type="ECO:0000256" key="2">
    <source>
        <dbReference type="RuleBase" id="RU362097"/>
    </source>
</evidence>
<comment type="similarity">
    <text evidence="1 2">Belongs to the outer membrane factor (OMF) (TC 1.B.17) family.</text>
</comment>
<dbReference type="Gene3D" id="2.20.200.10">
    <property type="entry name" value="Outer membrane efflux proteins (OEP)"/>
    <property type="match status" value="1"/>
</dbReference>
<protein>
    <submittedName>
        <fullName evidence="3">NodT family efflux transporter outer membrane factor (OMF) lipoprotein</fullName>
    </submittedName>
</protein>
<dbReference type="NCBIfam" id="TIGR01845">
    <property type="entry name" value="outer_NodT"/>
    <property type="match status" value="1"/>
</dbReference>
<evidence type="ECO:0000313" key="3">
    <source>
        <dbReference type="EMBL" id="NYH96327.1"/>
    </source>
</evidence>
<keyword evidence="2" id="KW-0472">Membrane</keyword>
<name>A0A7Y9XXD9_9SPHN</name>
<keyword evidence="2" id="KW-0564">Palmitate</keyword>
<keyword evidence="4" id="KW-1185">Reference proteome</keyword>
<dbReference type="EMBL" id="JACBZF010000005">
    <property type="protein sequence ID" value="NYH96327.1"/>
    <property type="molecule type" value="Genomic_DNA"/>
</dbReference>
<dbReference type="PANTHER" id="PTHR30203">
    <property type="entry name" value="OUTER MEMBRANE CATION EFFLUX PROTEIN"/>
    <property type="match status" value="1"/>
</dbReference>
<sequence length="477" mass="50192">MKTRTALLALTLLAGCTVGPEYERPEVAGAVGDDWLSDANAGAFDAEPWRRLGDPLLAELVERAVSRNLEIGQARARLREARALRDAVAGGRLPQAAAIASATGQQLSENGQLPVGNLPGFDRDFSLFDAGFDASWEIDLWGGTRRAVEAASARVAAAQAQEREVRLQVIAEVVRSYAGMRGAQAEAQVLQEDAEAQARIADLVRQLHRSGEVARSDGEEAAARARAAAAQVPSARARASGSAYALAVLAGEPPEALAERLLAPAPIPRPPGDVAAGIRSDMLRRRPDVLAAEAGLEAATADIGVQTAQLFPQFSLIGQIGQQARSLDDLASTGSTRFTVGPSLRWPIFSGGRIRAQIRAADARAEGAAAAYEQAVLRALADSEAAIVRYDAAVRAADDLIAAEDRSAESLELARQRYRAGEDSLIDYLEVQSRYNAVRRAAAQAKAAQLEAHAALVKALGGGWAGGAADDPPEELP</sequence>
<dbReference type="GO" id="GO:0015562">
    <property type="term" value="F:efflux transmembrane transporter activity"/>
    <property type="evidence" value="ECO:0007669"/>
    <property type="project" value="InterPro"/>
</dbReference>
<dbReference type="PROSITE" id="PS51257">
    <property type="entry name" value="PROKAR_LIPOPROTEIN"/>
    <property type="match status" value="1"/>
</dbReference>
<dbReference type="InterPro" id="IPR010131">
    <property type="entry name" value="MdtP/NodT-like"/>
</dbReference>
<proteinExistence type="inferred from homology"/>
<dbReference type="GO" id="GO:0005886">
    <property type="term" value="C:plasma membrane"/>
    <property type="evidence" value="ECO:0007669"/>
    <property type="project" value="UniProtKB-SubCell"/>
</dbReference>
<evidence type="ECO:0000313" key="4">
    <source>
        <dbReference type="Proteomes" id="UP000522081"/>
    </source>
</evidence>
<dbReference type="PANTHER" id="PTHR30203:SF25">
    <property type="entry name" value="OUTER MEMBRANE PROTEIN-RELATED"/>
    <property type="match status" value="1"/>
</dbReference>
<keyword evidence="2" id="KW-1134">Transmembrane beta strand</keyword>
<comment type="caution">
    <text evidence="3">The sequence shown here is derived from an EMBL/GenBank/DDBJ whole genome shotgun (WGS) entry which is preliminary data.</text>
</comment>
<dbReference type="AlphaFoldDB" id="A0A7Y9XXD9"/>
<keyword evidence="2" id="KW-0812">Transmembrane</keyword>
<gene>
    <name evidence="3" type="ORF">FHS75_002666</name>
</gene>
<comment type="subcellular location">
    <subcellularLocation>
        <location evidence="2">Cell membrane</location>
        <topology evidence="2">Lipid-anchor</topology>
    </subcellularLocation>
</comment>
<dbReference type="Gene3D" id="1.20.1600.10">
    <property type="entry name" value="Outer membrane efflux proteins (OEP)"/>
    <property type="match status" value="1"/>
</dbReference>
<dbReference type="Pfam" id="PF02321">
    <property type="entry name" value="OEP"/>
    <property type="match status" value="2"/>
</dbReference>
<accession>A0A7Y9XXD9</accession>